<gene>
    <name evidence="12" type="ORF">RU97_GL002610</name>
</gene>
<feature type="transmembrane region" description="Helical" evidence="9">
    <location>
        <begin position="337"/>
        <end position="358"/>
    </location>
</feature>
<feature type="signal peptide" evidence="10">
    <location>
        <begin position="1"/>
        <end position="23"/>
    </location>
</feature>
<dbReference type="Pfam" id="PF00528">
    <property type="entry name" value="BPD_transp_1"/>
    <property type="match status" value="1"/>
</dbReference>
<keyword evidence="3 9" id="KW-0813">Transport</keyword>
<evidence type="ECO:0000313" key="13">
    <source>
        <dbReference type="Proteomes" id="UP000181884"/>
    </source>
</evidence>
<evidence type="ECO:0000313" key="12">
    <source>
        <dbReference type="EMBL" id="OJG17602.1"/>
    </source>
</evidence>
<dbReference type="SUPFAM" id="SSF53850">
    <property type="entry name" value="Periplasmic binding protein-like II"/>
    <property type="match status" value="1"/>
</dbReference>
<evidence type="ECO:0000256" key="10">
    <source>
        <dbReference type="SAM" id="SignalP"/>
    </source>
</evidence>
<keyword evidence="7 9" id="KW-1133">Transmembrane helix</keyword>
<feature type="transmembrane region" description="Helical" evidence="9">
    <location>
        <begin position="476"/>
        <end position="497"/>
    </location>
</feature>
<dbReference type="Proteomes" id="UP000181884">
    <property type="component" value="Unassembled WGS sequence"/>
</dbReference>
<evidence type="ECO:0000256" key="3">
    <source>
        <dbReference type="ARBA" id="ARBA00022448"/>
    </source>
</evidence>
<keyword evidence="8 9" id="KW-0472">Membrane</keyword>
<keyword evidence="4" id="KW-1003">Cell membrane</keyword>
<dbReference type="SUPFAM" id="SSF161098">
    <property type="entry name" value="MetI-like"/>
    <property type="match status" value="1"/>
</dbReference>
<evidence type="ECO:0000256" key="9">
    <source>
        <dbReference type="RuleBase" id="RU363032"/>
    </source>
</evidence>
<evidence type="ECO:0000256" key="1">
    <source>
        <dbReference type="ARBA" id="ARBA00004651"/>
    </source>
</evidence>
<evidence type="ECO:0000256" key="2">
    <source>
        <dbReference type="ARBA" id="ARBA00010072"/>
    </source>
</evidence>
<sequence length="507" mass="54980">MKKIITMCLLAVSLVCLGGWSSAEGSDSSSQPTSDYLQAIQEKGELVVGTSADFAPFEFHKTINGKDEIVGADIDIAQAIADDLGVKLKVMDMDFNAVLAALQNGQVDLAISGISATPERQETFDFSEPYYNPPQRLLINVKNKDKLTDIAAFNGLKVGAQKGSLQEIVVQEQLSDAHLISLAKVPNLVNELKQGSIEGLVLEEAIGESYISQNKDIMFSDAKLQSNADEAFAIALPKNSGGLKTQVDASLKKLVDGDKIDEFVSKAVKLADQDETQSVPFAFLKQYYPYFLSGVVVTLIISVIVVFFGTLLGILFALMKLSSVSPLRWIANVYIEVLRGTPMLVQILIGFGILQHIISAPIQTIGVLDIDLSRLLPGIIVLSMNSGAYVAEIVRGGINAVNKGQTEAAHSLGLRPMQTMRYVILPQALRNILPALGNEFITVIKDSSLLSTIGIYELLNSAQIVVSSTFIPLEPLYVAAAIYFILTFTTSRVLGLYERKLGKGYQR</sequence>
<evidence type="ECO:0000256" key="4">
    <source>
        <dbReference type="ARBA" id="ARBA00022475"/>
    </source>
</evidence>
<dbReference type="EMBL" id="JXKH01000008">
    <property type="protein sequence ID" value="OJG17602.1"/>
    <property type="molecule type" value="Genomic_DNA"/>
</dbReference>
<evidence type="ECO:0000256" key="7">
    <source>
        <dbReference type="ARBA" id="ARBA00022989"/>
    </source>
</evidence>
<dbReference type="PANTHER" id="PTHR30614:SF20">
    <property type="entry name" value="GLUTAMINE TRANSPORT SYSTEM PERMEASE PROTEIN GLNP"/>
    <property type="match status" value="1"/>
</dbReference>
<dbReference type="PROSITE" id="PS50928">
    <property type="entry name" value="ABC_TM1"/>
    <property type="match status" value="1"/>
</dbReference>
<name>A0A1L8RD43_9ENTE</name>
<evidence type="ECO:0000259" key="11">
    <source>
        <dbReference type="PROSITE" id="PS50928"/>
    </source>
</evidence>
<dbReference type="CDD" id="cd06261">
    <property type="entry name" value="TM_PBP2"/>
    <property type="match status" value="1"/>
</dbReference>
<proteinExistence type="inferred from homology"/>
<dbReference type="GO" id="GO:0043190">
    <property type="term" value="C:ATP-binding cassette (ABC) transporter complex"/>
    <property type="evidence" value="ECO:0007669"/>
    <property type="project" value="InterPro"/>
</dbReference>
<dbReference type="RefSeq" id="WP_067390858.1">
    <property type="nucleotide sequence ID" value="NZ_JXKH01000008.1"/>
</dbReference>
<evidence type="ECO:0000256" key="8">
    <source>
        <dbReference type="ARBA" id="ARBA00023136"/>
    </source>
</evidence>
<accession>A0A1L8RD43</accession>
<keyword evidence="6" id="KW-0029">Amino-acid transport</keyword>
<feature type="domain" description="ABC transmembrane type-1" evidence="11">
    <location>
        <begin position="295"/>
        <end position="494"/>
    </location>
</feature>
<dbReference type="SMART" id="SM00062">
    <property type="entry name" value="PBPb"/>
    <property type="match status" value="1"/>
</dbReference>
<dbReference type="InterPro" id="IPR043429">
    <property type="entry name" value="ArtM/GltK/GlnP/TcyL/YhdX-like"/>
</dbReference>
<reference evidence="12 13" key="1">
    <citation type="submission" date="2014-12" db="EMBL/GenBank/DDBJ databases">
        <title>Draft genome sequences of 29 type strains of Enterococci.</title>
        <authorList>
            <person name="Zhong Z."/>
            <person name="Sun Z."/>
            <person name="Liu W."/>
            <person name="Zhang W."/>
            <person name="Zhang H."/>
        </authorList>
    </citation>
    <scope>NUCLEOTIDE SEQUENCE [LARGE SCALE GENOMIC DNA]</scope>
    <source>
        <strain evidence="12 13">DSM 17029</strain>
    </source>
</reference>
<dbReference type="Pfam" id="PF00497">
    <property type="entry name" value="SBP_bac_3"/>
    <property type="match status" value="1"/>
</dbReference>
<organism evidence="12 13">
    <name type="scientific">Enterococcus canis</name>
    <dbReference type="NCBI Taxonomy" id="214095"/>
    <lineage>
        <taxon>Bacteria</taxon>
        <taxon>Bacillati</taxon>
        <taxon>Bacillota</taxon>
        <taxon>Bacilli</taxon>
        <taxon>Lactobacillales</taxon>
        <taxon>Enterococcaceae</taxon>
        <taxon>Enterococcus</taxon>
    </lineage>
</organism>
<feature type="chain" id="PRO_5009879790" description="ABC transmembrane type-1 domain-containing protein" evidence="10">
    <location>
        <begin position="24"/>
        <end position="507"/>
    </location>
</feature>
<keyword evidence="10" id="KW-0732">Signal</keyword>
<dbReference type="STRING" id="214095.RU97_GL002610"/>
<evidence type="ECO:0000256" key="5">
    <source>
        <dbReference type="ARBA" id="ARBA00022692"/>
    </source>
</evidence>
<dbReference type="Gene3D" id="3.40.190.10">
    <property type="entry name" value="Periplasmic binding protein-like II"/>
    <property type="match status" value="2"/>
</dbReference>
<dbReference type="InterPro" id="IPR000515">
    <property type="entry name" value="MetI-like"/>
</dbReference>
<dbReference type="PANTHER" id="PTHR30614">
    <property type="entry name" value="MEMBRANE COMPONENT OF AMINO ACID ABC TRANSPORTER"/>
    <property type="match status" value="1"/>
</dbReference>
<comment type="subcellular location">
    <subcellularLocation>
        <location evidence="1 9">Cell membrane</location>
        <topology evidence="1 9">Multi-pass membrane protein</topology>
    </subcellularLocation>
</comment>
<keyword evidence="13" id="KW-1185">Reference proteome</keyword>
<dbReference type="NCBIfam" id="TIGR01726">
    <property type="entry name" value="HEQRo_perm_3TM"/>
    <property type="match status" value="1"/>
</dbReference>
<dbReference type="InterPro" id="IPR035906">
    <property type="entry name" value="MetI-like_sf"/>
</dbReference>
<dbReference type="Gene3D" id="1.10.3720.10">
    <property type="entry name" value="MetI-like"/>
    <property type="match status" value="1"/>
</dbReference>
<dbReference type="InterPro" id="IPR010065">
    <property type="entry name" value="AA_ABC_transptr_permease_3TM"/>
</dbReference>
<dbReference type="GO" id="GO:0022857">
    <property type="term" value="F:transmembrane transporter activity"/>
    <property type="evidence" value="ECO:0007669"/>
    <property type="project" value="InterPro"/>
</dbReference>
<feature type="transmembrane region" description="Helical" evidence="9">
    <location>
        <begin position="287"/>
        <end position="316"/>
    </location>
</feature>
<comment type="caution">
    <text evidence="12">The sequence shown here is derived from an EMBL/GenBank/DDBJ whole genome shotgun (WGS) entry which is preliminary data.</text>
</comment>
<comment type="similarity">
    <text evidence="2">Belongs to the binding-protein-dependent transport system permease family. HisMQ subfamily.</text>
</comment>
<dbReference type="GO" id="GO:0006865">
    <property type="term" value="P:amino acid transport"/>
    <property type="evidence" value="ECO:0007669"/>
    <property type="project" value="UniProtKB-KW"/>
</dbReference>
<protein>
    <recommendedName>
        <fullName evidence="11">ABC transmembrane type-1 domain-containing protein</fullName>
    </recommendedName>
</protein>
<evidence type="ECO:0000256" key="6">
    <source>
        <dbReference type="ARBA" id="ARBA00022970"/>
    </source>
</evidence>
<keyword evidence="5 9" id="KW-0812">Transmembrane</keyword>
<dbReference type="CDD" id="cd13620">
    <property type="entry name" value="PBP2_GltS"/>
    <property type="match status" value="1"/>
</dbReference>
<dbReference type="InterPro" id="IPR001638">
    <property type="entry name" value="Solute-binding_3/MltF_N"/>
</dbReference>
<dbReference type="AlphaFoldDB" id="A0A1L8RD43"/>
<dbReference type="FunFam" id="1.10.3720.10:FF:000033">
    <property type="entry name" value="Polar amino acid ABC transporter permease"/>
    <property type="match status" value="1"/>
</dbReference>